<dbReference type="InterPro" id="IPR009008">
    <property type="entry name" value="Val/Leu/Ile-tRNA-synth_edit"/>
</dbReference>
<evidence type="ECO:0000256" key="12">
    <source>
        <dbReference type="RuleBase" id="RU363035"/>
    </source>
</evidence>
<dbReference type="GO" id="GO:0005739">
    <property type="term" value="C:mitochondrion"/>
    <property type="evidence" value="ECO:0007669"/>
    <property type="project" value="UniProtKB-SubCell"/>
</dbReference>
<proteinExistence type="inferred from homology"/>
<dbReference type="GO" id="GO:0002161">
    <property type="term" value="F:aminoacyl-tRNA deacylase activity"/>
    <property type="evidence" value="ECO:0007669"/>
    <property type="project" value="InterPro"/>
</dbReference>
<evidence type="ECO:0000256" key="6">
    <source>
        <dbReference type="ARBA" id="ARBA00022840"/>
    </source>
</evidence>
<evidence type="ECO:0000256" key="11">
    <source>
        <dbReference type="ARBA" id="ARBA00068280"/>
    </source>
</evidence>
<dbReference type="Gene3D" id="1.10.10.830">
    <property type="entry name" value="Ile-tRNA synthetase CP2 domain-like"/>
    <property type="match status" value="1"/>
</dbReference>
<dbReference type="GO" id="GO:0006428">
    <property type="term" value="P:isoleucyl-tRNA aminoacylation"/>
    <property type="evidence" value="ECO:0007669"/>
    <property type="project" value="InterPro"/>
</dbReference>
<evidence type="ECO:0000259" key="13">
    <source>
        <dbReference type="Pfam" id="PF00133"/>
    </source>
</evidence>
<keyword evidence="5 12" id="KW-0547">Nucleotide-binding</keyword>
<dbReference type="PRINTS" id="PR00984">
    <property type="entry name" value="TRNASYNTHILE"/>
</dbReference>
<dbReference type="OrthoDB" id="10264412at2759"/>
<dbReference type="SUPFAM" id="SSF47323">
    <property type="entry name" value="Anticodon-binding domain of a subclass of class I aminoacyl-tRNA synthetases"/>
    <property type="match status" value="1"/>
</dbReference>
<dbReference type="VEuPathDB" id="FungiDB:CC1G_05258"/>
<dbReference type="Pfam" id="PF08264">
    <property type="entry name" value="Anticodon_1"/>
    <property type="match status" value="1"/>
</dbReference>
<protein>
    <recommendedName>
        <fullName evidence="11">Isoleucine--tRNA ligase, mitochondrial</fullName>
        <ecNumber evidence="3">6.1.1.5</ecNumber>
    </recommendedName>
    <alternativeName>
        <fullName evidence="9">Isoleucyl-tRNA synthetase</fullName>
    </alternativeName>
</protein>
<comment type="catalytic activity">
    <reaction evidence="10">
        <text>tRNA(Ile) + L-isoleucine + ATP = L-isoleucyl-tRNA(Ile) + AMP + diphosphate</text>
        <dbReference type="Rhea" id="RHEA:11060"/>
        <dbReference type="Rhea" id="RHEA-COMP:9666"/>
        <dbReference type="Rhea" id="RHEA-COMP:9695"/>
        <dbReference type="ChEBI" id="CHEBI:30616"/>
        <dbReference type="ChEBI" id="CHEBI:33019"/>
        <dbReference type="ChEBI" id="CHEBI:58045"/>
        <dbReference type="ChEBI" id="CHEBI:78442"/>
        <dbReference type="ChEBI" id="CHEBI:78528"/>
        <dbReference type="ChEBI" id="CHEBI:456215"/>
        <dbReference type="EC" id="6.1.1.5"/>
    </reaction>
</comment>
<keyword evidence="16" id="KW-1185">Reference proteome</keyword>
<evidence type="ECO:0000259" key="14">
    <source>
        <dbReference type="Pfam" id="PF08264"/>
    </source>
</evidence>
<dbReference type="FunCoup" id="A8PCD8">
    <property type="interactions" value="455"/>
</dbReference>
<dbReference type="Proteomes" id="UP000001861">
    <property type="component" value="Unassembled WGS sequence"/>
</dbReference>
<dbReference type="GO" id="GO:0000049">
    <property type="term" value="F:tRNA binding"/>
    <property type="evidence" value="ECO:0007669"/>
    <property type="project" value="InterPro"/>
</dbReference>
<dbReference type="InterPro" id="IPR013155">
    <property type="entry name" value="M/V/L/I-tRNA-synth_anticd-bd"/>
</dbReference>
<dbReference type="PANTHER" id="PTHR42765">
    <property type="entry name" value="SOLEUCYL-TRNA SYNTHETASE"/>
    <property type="match status" value="1"/>
</dbReference>
<organism evidence="15 16">
    <name type="scientific">Coprinopsis cinerea (strain Okayama-7 / 130 / ATCC MYA-4618 / FGSC 9003)</name>
    <name type="common">Inky cap fungus</name>
    <name type="synonym">Hormographiella aspergillata</name>
    <dbReference type="NCBI Taxonomy" id="240176"/>
    <lineage>
        <taxon>Eukaryota</taxon>
        <taxon>Fungi</taxon>
        <taxon>Dikarya</taxon>
        <taxon>Basidiomycota</taxon>
        <taxon>Agaricomycotina</taxon>
        <taxon>Agaricomycetes</taxon>
        <taxon>Agaricomycetidae</taxon>
        <taxon>Agaricales</taxon>
        <taxon>Agaricineae</taxon>
        <taxon>Psathyrellaceae</taxon>
        <taxon>Coprinopsis</taxon>
    </lineage>
</organism>
<dbReference type="InterPro" id="IPR014729">
    <property type="entry name" value="Rossmann-like_a/b/a_fold"/>
</dbReference>
<keyword evidence="6 12" id="KW-0067">ATP-binding</keyword>
<keyword evidence="7 12" id="KW-0648">Protein biosynthesis</keyword>
<gene>
    <name evidence="15" type="ORF">CC1G_05258</name>
</gene>
<feature type="domain" description="Methionyl/Valyl/Leucyl/Isoleucyl-tRNA synthetase anticodon-binding" evidence="14">
    <location>
        <begin position="808"/>
        <end position="939"/>
    </location>
</feature>
<dbReference type="NCBIfam" id="TIGR00392">
    <property type="entry name" value="ileS"/>
    <property type="match status" value="1"/>
</dbReference>
<dbReference type="OMA" id="HCWRCKT"/>
<dbReference type="SUPFAM" id="SSF52374">
    <property type="entry name" value="Nucleotidylyl transferase"/>
    <property type="match status" value="1"/>
</dbReference>
<dbReference type="InterPro" id="IPR009080">
    <property type="entry name" value="tRNAsynth_Ia_anticodon-bd"/>
</dbReference>
<dbReference type="GO" id="GO:0005524">
    <property type="term" value="F:ATP binding"/>
    <property type="evidence" value="ECO:0007669"/>
    <property type="project" value="UniProtKB-KW"/>
</dbReference>
<dbReference type="EMBL" id="AACS02000011">
    <property type="protein sequence ID" value="EAU81428.2"/>
    <property type="molecule type" value="Genomic_DNA"/>
</dbReference>
<dbReference type="Gene3D" id="3.40.50.620">
    <property type="entry name" value="HUPs"/>
    <property type="match status" value="2"/>
</dbReference>
<dbReference type="PROSITE" id="PS00178">
    <property type="entry name" value="AA_TRNA_LIGASE_I"/>
    <property type="match status" value="1"/>
</dbReference>
<dbReference type="InParanoid" id="A8PCD8"/>
<dbReference type="SUPFAM" id="SSF50677">
    <property type="entry name" value="ValRS/IleRS/LeuRS editing domain"/>
    <property type="match status" value="1"/>
</dbReference>
<evidence type="ECO:0000256" key="10">
    <source>
        <dbReference type="ARBA" id="ARBA00048359"/>
    </source>
</evidence>
<evidence type="ECO:0000256" key="5">
    <source>
        <dbReference type="ARBA" id="ARBA00022741"/>
    </source>
</evidence>
<reference evidence="15 16" key="1">
    <citation type="journal article" date="2010" name="Proc. Natl. Acad. Sci. U.S.A.">
        <title>Insights into evolution of multicellular fungi from the assembled chromosomes of the mushroom Coprinopsis cinerea (Coprinus cinereus).</title>
        <authorList>
            <person name="Stajich J.E."/>
            <person name="Wilke S.K."/>
            <person name="Ahren D."/>
            <person name="Au C.H."/>
            <person name="Birren B.W."/>
            <person name="Borodovsky M."/>
            <person name="Burns C."/>
            <person name="Canback B."/>
            <person name="Casselton L.A."/>
            <person name="Cheng C.K."/>
            <person name="Deng J."/>
            <person name="Dietrich F.S."/>
            <person name="Fargo D.C."/>
            <person name="Farman M.L."/>
            <person name="Gathman A.C."/>
            <person name="Goldberg J."/>
            <person name="Guigo R."/>
            <person name="Hoegger P.J."/>
            <person name="Hooker J.B."/>
            <person name="Huggins A."/>
            <person name="James T.Y."/>
            <person name="Kamada T."/>
            <person name="Kilaru S."/>
            <person name="Kodira C."/>
            <person name="Kues U."/>
            <person name="Kupfer D."/>
            <person name="Kwan H.S."/>
            <person name="Lomsadze A."/>
            <person name="Li W."/>
            <person name="Lilly W.W."/>
            <person name="Ma L.J."/>
            <person name="Mackey A.J."/>
            <person name="Manning G."/>
            <person name="Martin F."/>
            <person name="Muraguchi H."/>
            <person name="Natvig D.O."/>
            <person name="Palmerini H."/>
            <person name="Ramesh M.A."/>
            <person name="Rehmeyer C.J."/>
            <person name="Roe B.A."/>
            <person name="Shenoy N."/>
            <person name="Stanke M."/>
            <person name="Ter-Hovhannisyan V."/>
            <person name="Tunlid A."/>
            <person name="Velagapudi R."/>
            <person name="Vision T.J."/>
            <person name="Zeng Q."/>
            <person name="Zolan M.E."/>
            <person name="Pukkila P.J."/>
        </authorList>
    </citation>
    <scope>NUCLEOTIDE SEQUENCE [LARGE SCALE GENOMIC DNA]</scope>
    <source>
        <strain evidence="16">Okayama-7 / 130 / ATCC MYA-4618 / FGSC 9003</strain>
    </source>
</reference>
<dbReference type="CDD" id="cd07960">
    <property type="entry name" value="Anticodon_Ia_Ile_BEm"/>
    <property type="match status" value="1"/>
</dbReference>
<keyword evidence="8 12" id="KW-0030">Aminoacyl-tRNA synthetase</keyword>
<comment type="similarity">
    <text evidence="2 12">Belongs to the class-I aminoacyl-tRNA synthetase family.</text>
</comment>
<dbReference type="GO" id="GO:0032543">
    <property type="term" value="P:mitochondrial translation"/>
    <property type="evidence" value="ECO:0007669"/>
    <property type="project" value="TreeGrafter"/>
</dbReference>
<dbReference type="InterPro" id="IPR001412">
    <property type="entry name" value="aa-tRNA-synth_I_CS"/>
</dbReference>
<feature type="domain" description="Aminoacyl-tRNA synthetase class Ia" evidence="13">
    <location>
        <begin position="77"/>
        <end position="759"/>
    </location>
</feature>
<dbReference type="Gene3D" id="1.10.730.20">
    <property type="match status" value="1"/>
</dbReference>
<dbReference type="InterPro" id="IPR002300">
    <property type="entry name" value="aa-tRNA-synth_Ia"/>
</dbReference>
<dbReference type="HOGENOM" id="CLU_001493_7_2_1"/>
<dbReference type="GeneID" id="6017009"/>
<dbReference type="AlphaFoldDB" id="A8PCD8"/>
<comment type="caution">
    <text evidence="15">The sequence shown here is derived from an EMBL/GenBank/DDBJ whole genome shotgun (WGS) entry which is preliminary data.</text>
</comment>
<evidence type="ECO:0000256" key="9">
    <source>
        <dbReference type="ARBA" id="ARBA00032665"/>
    </source>
</evidence>
<dbReference type="PANTHER" id="PTHR42765:SF1">
    <property type="entry name" value="ISOLEUCINE--TRNA LIGASE, MITOCHONDRIAL"/>
    <property type="match status" value="1"/>
</dbReference>
<dbReference type="Gene3D" id="3.90.740.10">
    <property type="entry name" value="Valyl/Leucyl/Isoleucyl-tRNA synthetase, editing domain"/>
    <property type="match status" value="1"/>
</dbReference>
<dbReference type="EC" id="6.1.1.5" evidence="3"/>
<dbReference type="GO" id="GO:0004822">
    <property type="term" value="F:isoleucine-tRNA ligase activity"/>
    <property type="evidence" value="ECO:0007669"/>
    <property type="project" value="UniProtKB-EC"/>
</dbReference>
<dbReference type="InterPro" id="IPR050081">
    <property type="entry name" value="Ile-tRNA_ligase"/>
</dbReference>
<name>A8PCD8_COPC7</name>
<keyword evidence="4 12" id="KW-0436">Ligase</keyword>
<evidence type="ECO:0000256" key="8">
    <source>
        <dbReference type="ARBA" id="ARBA00023146"/>
    </source>
</evidence>
<dbReference type="InterPro" id="IPR033708">
    <property type="entry name" value="Anticodon_Ile_BEm"/>
</dbReference>
<evidence type="ECO:0000256" key="4">
    <source>
        <dbReference type="ARBA" id="ARBA00022598"/>
    </source>
</evidence>
<dbReference type="RefSeq" id="XP_001840372.2">
    <property type="nucleotide sequence ID" value="XM_001840320.2"/>
</dbReference>
<evidence type="ECO:0000313" key="16">
    <source>
        <dbReference type="Proteomes" id="UP000001861"/>
    </source>
</evidence>
<dbReference type="Pfam" id="PF00133">
    <property type="entry name" value="tRNA-synt_1"/>
    <property type="match status" value="1"/>
</dbReference>
<dbReference type="STRING" id="240176.A8PCD8"/>
<evidence type="ECO:0000256" key="3">
    <source>
        <dbReference type="ARBA" id="ARBA00013165"/>
    </source>
</evidence>
<evidence type="ECO:0000256" key="1">
    <source>
        <dbReference type="ARBA" id="ARBA00004173"/>
    </source>
</evidence>
<dbReference type="eggNOG" id="KOG0433">
    <property type="taxonomic scope" value="Eukaryota"/>
</dbReference>
<sequence length="1073" mass="119092">MVLRTVCPRPWQLGLLSRTHLLSRAHQQPQRYSSSDSKKNDSKAFAKSLLLPKTTFPLWADAKEVEGRYRDLTCDQLYNWQKENSKGPLFVFHDGPPYANGDLHMGHALNKVLKDIINRFQLLMGRRVHYVPGWDCHGLPIENKTLKELNTSASQLPPEKIREAARATALREVDSQKDQFRPLGVMADWNSAQNTYRTLDHDYEIRQLRIFQQMVAKGLIYRHYRPVHYSPSSMSALAEAELVYKDDHVSHSVFVTFDLDMQAPGISDNLRLIGSSHPKVKLLVWTTTPWTLTANMGIAIHSDLTYALVKASDDATYIIAQDRLDYVSEMIGPVEVISTISGADLINASYTPIFSSLPSAATRPLKVIHSSHVTSDSGTCLVHCAPAHGPEDYHAFKALSLISDPNSILCHVGRAGEYISTVAEVVGEQAAGTLVGKPVLKDGGKAAVDLLREVGQLVKVKRIKHRYPYDWKTDEPVIVTATSQWFANLDSIKADALNALAEVNFFPALSRNRLESFTRSRSEWCISRQRVWGVPIPALYEVSTDKAILDAASLDHILGILSEKGVSYWWSGPVEEFLPPSVLAKAKEEHPGRDLGELFRKGTDTMDVWFDSGTSWSMLPEMGVGKSTEWDGMKRPFHADICLEGSDQHRGWFQSQLLTSIGSHSGADGSKPAAPYGTLITHGMVLDEKGRKMSKSLGNIISPLTVINGGKVGVPSDDTTWQDIDRASFLQDKKKQPAYGADILRLWAASVEYWRDMSIGPTILSQTAESYRKIRNSARFALGNIDGVEGRPVIEKVPKEKLGLTALDGYATYNFPKVVNALTNFSNITLSSLYFDITKDCLYANKVDSVERRAVVTLLNHILHSLSKIMAPVLPHLAEEIHATWKNDGKSVFMTPWTPLGPEWQDPEAAQRMGQYLQLRTAALSLLEQARGKKCVQPYTALRGTYSDAVNRQIRSSLEAGVDIIIPDEAPMGDEFVAMLQSEGAVFLPVDILKTLFIVSDATITSPGGLGTSSPEWAYMDTVDVSGSPVDIAIRVRPAGLEKCPRCWTYTREEDHTLCPRCTEAVPEVLQAN</sequence>
<evidence type="ECO:0000256" key="7">
    <source>
        <dbReference type="ARBA" id="ARBA00022917"/>
    </source>
</evidence>
<comment type="subcellular location">
    <subcellularLocation>
        <location evidence="1">Mitochondrion</location>
    </subcellularLocation>
</comment>
<evidence type="ECO:0000256" key="2">
    <source>
        <dbReference type="ARBA" id="ARBA00005594"/>
    </source>
</evidence>
<dbReference type="InterPro" id="IPR002301">
    <property type="entry name" value="Ile-tRNA-ligase"/>
</dbReference>
<accession>A8PCD8</accession>
<dbReference type="KEGG" id="cci:CC1G_05258"/>
<dbReference type="FunFam" id="3.40.50.620:FF:000111">
    <property type="entry name" value="Mitochondrial isoleucyl-tRNA synthetase"/>
    <property type="match status" value="1"/>
</dbReference>
<evidence type="ECO:0000313" key="15">
    <source>
        <dbReference type="EMBL" id="EAU81428.2"/>
    </source>
</evidence>